<feature type="compositionally biased region" description="Polar residues" evidence="5">
    <location>
        <begin position="140"/>
        <end position="150"/>
    </location>
</feature>
<dbReference type="PANTHER" id="PTHR14742:SF0">
    <property type="entry name" value="RIBONUCLEASE P PROTEIN SUBUNIT P21"/>
    <property type="match status" value="1"/>
</dbReference>
<dbReference type="Pfam" id="PF04032">
    <property type="entry name" value="Rpr2"/>
    <property type="match status" value="1"/>
</dbReference>
<dbReference type="GeneID" id="110283719"/>
<comment type="similarity">
    <text evidence="4">Belongs to the eukaryotic/archaeal RNase P protein component 4 family.</text>
</comment>
<evidence type="ECO:0000313" key="7">
    <source>
        <dbReference type="RefSeq" id="XP_021004851.1"/>
    </source>
</evidence>
<dbReference type="PANTHER" id="PTHR14742">
    <property type="entry name" value="RIBONUCLEASE P SUBUNIT P21"/>
    <property type="match status" value="1"/>
</dbReference>
<dbReference type="GO" id="GO:0009410">
    <property type="term" value="P:response to xenobiotic stimulus"/>
    <property type="evidence" value="ECO:0007669"/>
    <property type="project" value="Ensembl"/>
</dbReference>
<dbReference type="AlphaFoldDB" id="A0A6P5NVK8"/>
<keyword evidence="2" id="KW-0479">Metal-binding</keyword>
<dbReference type="GO" id="GO:0033204">
    <property type="term" value="F:ribonuclease P RNA binding"/>
    <property type="evidence" value="ECO:0007669"/>
    <property type="project" value="Ensembl"/>
</dbReference>
<dbReference type="GO" id="GO:0005655">
    <property type="term" value="C:nucleolar ribonuclease P complex"/>
    <property type="evidence" value="ECO:0007669"/>
    <property type="project" value="TreeGrafter"/>
</dbReference>
<protein>
    <submittedName>
        <fullName evidence="7">Ribonuclease P protein subunit p21 isoform X7</fullName>
    </submittedName>
</protein>
<gene>
    <name evidence="7" type="primary">LOC110283719</name>
</gene>
<dbReference type="Proteomes" id="UP000515126">
    <property type="component" value="Chromosome 17"/>
</dbReference>
<accession>A0A6P5NVK8</accession>
<dbReference type="GO" id="GO:0004526">
    <property type="term" value="F:ribonuclease P activity"/>
    <property type="evidence" value="ECO:0007669"/>
    <property type="project" value="Ensembl"/>
</dbReference>
<sequence length="150" mass="17347">MAGPVKDREAFQRLSFLYQAAHCVLSQNPENQELARFYCHTEKTIARRLVLRQDPSVKRTLCRSCSSLLIPGLTCTQRQRRRKGQRWTVQTCLTCQRSQRFLNDPKHLLWGDRPEAQLENQADINPSEPLPNIADLPKENMQTQALNTSE</sequence>
<dbReference type="GO" id="GO:0046872">
    <property type="term" value="F:metal ion binding"/>
    <property type="evidence" value="ECO:0007669"/>
    <property type="project" value="UniProtKB-KW"/>
</dbReference>
<dbReference type="RefSeq" id="XP_021004851.1">
    <property type="nucleotide sequence ID" value="XM_021149192.2"/>
</dbReference>
<proteinExistence type="inferred from homology"/>
<dbReference type="GO" id="GO:0001682">
    <property type="term" value="P:tRNA 5'-leader removal"/>
    <property type="evidence" value="ECO:0007669"/>
    <property type="project" value="Ensembl"/>
</dbReference>
<keyword evidence="3" id="KW-0862">Zinc</keyword>
<evidence type="ECO:0000256" key="1">
    <source>
        <dbReference type="ARBA" id="ARBA00022694"/>
    </source>
</evidence>
<evidence type="ECO:0000256" key="4">
    <source>
        <dbReference type="ARBA" id="ARBA00038402"/>
    </source>
</evidence>
<reference evidence="7" key="1">
    <citation type="submission" date="2025-08" db="UniProtKB">
        <authorList>
            <consortium name="RefSeq"/>
        </authorList>
    </citation>
    <scope>IDENTIFICATION</scope>
</reference>
<evidence type="ECO:0000256" key="2">
    <source>
        <dbReference type="ARBA" id="ARBA00022723"/>
    </source>
</evidence>
<dbReference type="Gene3D" id="6.20.50.20">
    <property type="match status" value="1"/>
</dbReference>
<evidence type="ECO:0000313" key="6">
    <source>
        <dbReference type="Proteomes" id="UP000515126"/>
    </source>
</evidence>
<dbReference type="InterPro" id="IPR007175">
    <property type="entry name" value="Rpr2/Snm1/Rpp21"/>
</dbReference>
<evidence type="ECO:0000256" key="5">
    <source>
        <dbReference type="SAM" id="MobiDB-lite"/>
    </source>
</evidence>
<feature type="region of interest" description="Disordered" evidence="5">
    <location>
        <begin position="121"/>
        <end position="150"/>
    </location>
</feature>
<keyword evidence="1" id="KW-0819">tRNA processing</keyword>
<keyword evidence="6" id="KW-1185">Reference proteome</keyword>
<name>A0A6P5NVK8_MUSCR</name>
<organism evidence="6 7">
    <name type="scientific">Mus caroli</name>
    <name type="common">Ryukyu mouse</name>
    <name type="synonym">Ricefield mouse</name>
    <dbReference type="NCBI Taxonomy" id="10089"/>
    <lineage>
        <taxon>Eukaryota</taxon>
        <taxon>Metazoa</taxon>
        <taxon>Chordata</taxon>
        <taxon>Craniata</taxon>
        <taxon>Vertebrata</taxon>
        <taxon>Euteleostomi</taxon>
        <taxon>Mammalia</taxon>
        <taxon>Eutheria</taxon>
        <taxon>Euarchontoglires</taxon>
        <taxon>Glires</taxon>
        <taxon>Rodentia</taxon>
        <taxon>Myomorpha</taxon>
        <taxon>Muroidea</taxon>
        <taxon>Muridae</taxon>
        <taxon>Murinae</taxon>
        <taxon>Mus</taxon>
        <taxon>Mus</taxon>
    </lineage>
</organism>
<evidence type="ECO:0000256" key="3">
    <source>
        <dbReference type="ARBA" id="ARBA00022833"/>
    </source>
</evidence>